<dbReference type="AlphaFoldDB" id="A0A178MGQ5"/>
<dbReference type="GO" id="GO:0000160">
    <property type="term" value="P:phosphorelay signal transduction system"/>
    <property type="evidence" value="ECO:0007669"/>
    <property type="project" value="InterPro"/>
</dbReference>
<dbReference type="PANTHER" id="PTHR44520:SF1">
    <property type="entry name" value="TWO-COMPONENT SYSTEM REGULATORY PROTEIN"/>
    <property type="match status" value="1"/>
</dbReference>
<dbReference type="PANTHER" id="PTHR44520">
    <property type="entry name" value="RESPONSE REGULATOR RCP1-RELATED"/>
    <property type="match status" value="1"/>
</dbReference>
<dbReference type="PROSITE" id="PS50110">
    <property type="entry name" value="RESPONSE_REGULATORY"/>
    <property type="match status" value="1"/>
</dbReference>
<evidence type="ECO:0000313" key="3">
    <source>
        <dbReference type="EMBL" id="OAN47861.1"/>
    </source>
</evidence>
<reference evidence="3 4" key="1">
    <citation type="submission" date="2016-04" db="EMBL/GenBank/DDBJ databases">
        <title>Draft genome sequence of freshwater magnetotactic bacteria Magnetospirillum marisnigri SP-1 and Magnetospirillum moscoviense BB-1.</title>
        <authorList>
            <person name="Koziaeva V."/>
            <person name="Dziuba M.V."/>
            <person name="Ivanov T.M."/>
            <person name="Kuznetsov B."/>
            <person name="Grouzdev D.S."/>
        </authorList>
    </citation>
    <scope>NUCLEOTIDE SEQUENCE [LARGE SCALE GENOMIC DNA]</scope>
    <source>
        <strain evidence="3 4">BB-1</strain>
    </source>
</reference>
<dbReference type="EMBL" id="LWQU01000163">
    <property type="protein sequence ID" value="OAN47861.1"/>
    <property type="molecule type" value="Genomic_DNA"/>
</dbReference>
<dbReference type="RefSeq" id="WP_068503012.1">
    <property type="nucleotide sequence ID" value="NZ_LWQU01000163.1"/>
</dbReference>
<keyword evidence="4" id="KW-1185">Reference proteome</keyword>
<dbReference type="CDD" id="cd17557">
    <property type="entry name" value="REC_Rcp-like"/>
    <property type="match status" value="1"/>
</dbReference>
<feature type="domain" description="Response regulatory" evidence="2">
    <location>
        <begin position="9"/>
        <end position="136"/>
    </location>
</feature>
<dbReference type="Pfam" id="PF00072">
    <property type="entry name" value="Response_reg"/>
    <property type="match status" value="1"/>
</dbReference>
<name>A0A178MGQ5_9PROT</name>
<dbReference type="Proteomes" id="UP000078543">
    <property type="component" value="Unassembled WGS sequence"/>
</dbReference>
<dbReference type="OrthoDB" id="9793549at2"/>
<evidence type="ECO:0000259" key="2">
    <source>
        <dbReference type="PROSITE" id="PS50110"/>
    </source>
</evidence>
<organism evidence="3 4">
    <name type="scientific">Magnetospirillum moscoviense</name>
    <dbReference type="NCBI Taxonomy" id="1437059"/>
    <lineage>
        <taxon>Bacteria</taxon>
        <taxon>Pseudomonadati</taxon>
        <taxon>Pseudomonadota</taxon>
        <taxon>Alphaproteobacteria</taxon>
        <taxon>Rhodospirillales</taxon>
        <taxon>Rhodospirillaceae</taxon>
        <taxon>Magnetospirillum</taxon>
    </lineage>
</organism>
<comment type="caution">
    <text evidence="3">The sequence shown here is derived from an EMBL/GenBank/DDBJ whole genome shotgun (WGS) entry which is preliminary data.</text>
</comment>
<dbReference type="STRING" id="1437059.A6A05_03280"/>
<keyword evidence="1" id="KW-0597">Phosphoprotein</keyword>
<protein>
    <recommendedName>
        <fullName evidence="2">Response regulatory domain-containing protein</fullName>
    </recommendedName>
</protein>
<dbReference type="InterPro" id="IPR001789">
    <property type="entry name" value="Sig_transdc_resp-reg_receiver"/>
</dbReference>
<proteinExistence type="predicted"/>
<dbReference type="InterPro" id="IPR011006">
    <property type="entry name" value="CheY-like_superfamily"/>
</dbReference>
<accession>A0A178MGQ5</accession>
<feature type="modified residue" description="4-aspartylphosphate" evidence="1">
    <location>
        <position position="69"/>
    </location>
</feature>
<evidence type="ECO:0000313" key="4">
    <source>
        <dbReference type="Proteomes" id="UP000078543"/>
    </source>
</evidence>
<gene>
    <name evidence="3" type="ORF">A6A05_03280</name>
</gene>
<dbReference type="InterPro" id="IPR052893">
    <property type="entry name" value="TCS_response_regulator"/>
</dbReference>
<dbReference type="SUPFAM" id="SSF52172">
    <property type="entry name" value="CheY-like"/>
    <property type="match status" value="1"/>
</dbReference>
<sequence length="148" mass="16182">MNKPLRSRTIVLVEDNDDDIELTQHALSKANLYSDLVVARSGEEAVRLMHGPTGVASGSMALPALMLLDLKLPGIGGLDVLKKMREIDATRRMPVVILTTSDDETDVMEGYDLGANSYIHKPMDSADFNRVVDKLGLYWLTINVPAAS</sequence>
<evidence type="ECO:0000256" key="1">
    <source>
        <dbReference type="PROSITE-ProRule" id="PRU00169"/>
    </source>
</evidence>
<dbReference type="Gene3D" id="3.40.50.2300">
    <property type="match status" value="1"/>
</dbReference>
<dbReference type="SMART" id="SM00448">
    <property type="entry name" value="REC"/>
    <property type="match status" value="1"/>
</dbReference>